<dbReference type="AlphaFoldDB" id="A0A0A6XFI8"/>
<comment type="caution">
    <text evidence="1">The sequence shown here is derived from an EMBL/GenBank/DDBJ whole genome shotgun (WGS) entry which is preliminary data.</text>
</comment>
<evidence type="ECO:0000313" key="1">
    <source>
        <dbReference type="EMBL" id="KHD78842.1"/>
    </source>
</evidence>
<dbReference type="EMBL" id="JRTT01000002">
    <property type="protein sequence ID" value="KHD78842.1"/>
    <property type="molecule type" value="Genomic_DNA"/>
</dbReference>
<organism evidence="1 2">
    <name type="scientific">Actinoplanes utahensis</name>
    <dbReference type="NCBI Taxonomy" id="1869"/>
    <lineage>
        <taxon>Bacteria</taxon>
        <taxon>Bacillati</taxon>
        <taxon>Actinomycetota</taxon>
        <taxon>Actinomycetes</taxon>
        <taxon>Micromonosporales</taxon>
        <taxon>Micromonosporaceae</taxon>
        <taxon>Actinoplanes</taxon>
    </lineage>
</organism>
<reference evidence="1 2" key="1">
    <citation type="submission" date="2014-10" db="EMBL/GenBank/DDBJ databases">
        <title>Draft genome sequence of Actinoplanes utahensis NRRL 12052.</title>
        <authorList>
            <person name="Velasco-Bucheli B."/>
            <person name="del Cerro C."/>
            <person name="Hormigo D."/>
            <person name="Garcia J.L."/>
            <person name="Acebal C."/>
            <person name="Arroyo M."/>
            <person name="de la Mata I."/>
        </authorList>
    </citation>
    <scope>NUCLEOTIDE SEQUENCE [LARGE SCALE GENOMIC DNA]</scope>
    <source>
        <strain evidence="1 2">NRRL 12052</strain>
    </source>
</reference>
<name>A0A0A6XFI8_ACTUT</name>
<proteinExistence type="predicted"/>
<evidence type="ECO:0000313" key="2">
    <source>
        <dbReference type="Proteomes" id="UP000054537"/>
    </source>
</evidence>
<gene>
    <name evidence="1" type="ORF">MB27_01645</name>
</gene>
<keyword evidence="2" id="KW-1185">Reference proteome</keyword>
<protein>
    <submittedName>
        <fullName evidence="1">Uncharacterized protein</fullName>
    </submittedName>
</protein>
<sequence length="102" mass="10914">MLHLANDLDPRLLGERFELIRRIALSIGSGERVVLFCSTAASEVRCLAVTVGAEKTQIVRSVVEEVAVDVVDMQDQRPAVVDGSATAPCAVFGYADVGKSRP</sequence>
<dbReference type="Proteomes" id="UP000054537">
    <property type="component" value="Unassembled WGS sequence"/>
</dbReference>
<accession>A0A0A6XFI8</accession>